<reference evidence="1" key="1">
    <citation type="submission" date="2021-02" db="EMBL/GenBank/DDBJ databases">
        <authorList>
            <person name="Dougan E. K."/>
            <person name="Rhodes N."/>
            <person name="Thang M."/>
            <person name="Chan C."/>
        </authorList>
    </citation>
    <scope>NUCLEOTIDE SEQUENCE</scope>
</reference>
<evidence type="ECO:0000313" key="2">
    <source>
        <dbReference type="Proteomes" id="UP000604046"/>
    </source>
</evidence>
<gene>
    <name evidence="1" type="ORF">SNAT2548_LOCUS34214</name>
</gene>
<proteinExistence type="predicted"/>
<dbReference type="AlphaFoldDB" id="A0A812UVS5"/>
<name>A0A812UVS5_9DINO</name>
<organism evidence="1 2">
    <name type="scientific">Symbiodinium natans</name>
    <dbReference type="NCBI Taxonomy" id="878477"/>
    <lineage>
        <taxon>Eukaryota</taxon>
        <taxon>Sar</taxon>
        <taxon>Alveolata</taxon>
        <taxon>Dinophyceae</taxon>
        <taxon>Suessiales</taxon>
        <taxon>Symbiodiniaceae</taxon>
        <taxon>Symbiodinium</taxon>
    </lineage>
</organism>
<accession>A0A812UVS5</accession>
<sequence length="180" mass="20027">MPTEPPGKMFSIWLQSALFTVQQKDQAAPETRTLEDSQTVRVVRNPPGTNARAISVHCSQSTEEPPLKPCDAWRKPSKLHCAEAFIHLGLASSRRQLQQSHKASRLEFYGTVRRFKSLRSCSGKAQYCRLQLEKCQSVVKCIQVTPQVFVCSFADSAVASVHDLLTAHTLCRLSCTPGLN</sequence>
<protein>
    <submittedName>
        <fullName evidence="1">Uncharacterized protein</fullName>
    </submittedName>
</protein>
<evidence type="ECO:0000313" key="1">
    <source>
        <dbReference type="EMBL" id="CAE7601566.1"/>
    </source>
</evidence>
<keyword evidence="2" id="KW-1185">Reference proteome</keyword>
<dbReference type="Proteomes" id="UP000604046">
    <property type="component" value="Unassembled WGS sequence"/>
</dbReference>
<comment type="caution">
    <text evidence="1">The sequence shown here is derived from an EMBL/GenBank/DDBJ whole genome shotgun (WGS) entry which is preliminary data.</text>
</comment>
<dbReference type="EMBL" id="CAJNDS010002799">
    <property type="protein sequence ID" value="CAE7601566.1"/>
    <property type="molecule type" value="Genomic_DNA"/>
</dbReference>